<accession>A0A6A5QBW7</accession>
<feature type="domain" description="DUF4470" evidence="1">
    <location>
        <begin position="15"/>
        <end position="104"/>
    </location>
</feature>
<organism evidence="2 3">
    <name type="scientific">Ampelomyces quisqualis</name>
    <name type="common">Powdery mildew agent</name>
    <dbReference type="NCBI Taxonomy" id="50730"/>
    <lineage>
        <taxon>Eukaryota</taxon>
        <taxon>Fungi</taxon>
        <taxon>Dikarya</taxon>
        <taxon>Ascomycota</taxon>
        <taxon>Pezizomycotina</taxon>
        <taxon>Dothideomycetes</taxon>
        <taxon>Pleosporomycetidae</taxon>
        <taxon>Pleosporales</taxon>
        <taxon>Pleosporineae</taxon>
        <taxon>Phaeosphaeriaceae</taxon>
        <taxon>Ampelomyces</taxon>
    </lineage>
</organism>
<protein>
    <recommendedName>
        <fullName evidence="1">DUF4470 domain-containing protein</fullName>
    </recommendedName>
</protein>
<dbReference type="OrthoDB" id="432970at2759"/>
<name>A0A6A5QBW7_AMPQU</name>
<evidence type="ECO:0000313" key="3">
    <source>
        <dbReference type="Proteomes" id="UP000800096"/>
    </source>
</evidence>
<dbReference type="Proteomes" id="UP000800096">
    <property type="component" value="Unassembled WGS sequence"/>
</dbReference>
<proteinExistence type="predicted"/>
<reference evidence="2" key="1">
    <citation type="journal article" date="2020" name="Stud. Mycol.">
        <title>101 Dothideomycetes genomes: a test case for predicting lifestyles and emergence of pathogens.</title>
        <authorList>
            <person name="Haridas S."/>
            <person name="Albert R."/>
            <person name="Binder M."/>
            <person name="Bloem J."/>
            <person name="Labutti K."/>
            <person name="Salamov A."/>
            <person name="Andreopoulos B."/>
            <person name="Baker S."/>
            <person name="Barry K."/>
            <person name="Bills G."/>
            <person name="Bluhm B."/>
            <person name="Cannon C."/>
            <person name="Castanera R."/>
            <person name="Culley D."/>
            <person name="Daum C."/>
            <person name="Ezra D."/>
            <person name="Gonzalez J."/>
            <person name="Henrissat B."/>
            <person name="Kuo A."/>
            <person name="Liang C."/>
            <person name="Lipzen A."/>
            <person name="Lutzoni F."/>
            <person name="Magnuson J."/>
            <person name="Mondo S."/>
            <person name="Nolan M."/>
            <person name="Ohm R."/>
            <person name="Pangilinan J."/>
            <person name="Park H.-J."/>
            <person name="Ramirez L."/>
            <person name="Alfaro M."/>
            <person name="Sun H."/>
            <person name="Tritt A."/>
            <person name="Yoshinaga Y."/>
            <person name="Zwiers L.-H."/>
            <person name="Turgeon B."/>
            <person name="Goodwin S."/>
            <person name="Spatafora J."/>
            <person name="Crous P."/>
            <person name="Grigoriev I."/>
        </authorList>
    </citation>
    <scope>NUCLEOTIDE SEQUENCE</scope>
    <source>
        <strain evidence="2">HMLAC05119</strain>
    </source>
</reference>
<keyword evidence="3" id="KW-1185">Reference proteome</keyword>
<dbReference type="EMBL" id="ML979139">
    <property type="protein sequence ID" value="KAF1912843.1"/>
    <property type="molecule type" value="Genomic_DNA"/>
</dbReference>
<sequence length="553" mass="62880">MFVPVHLDILKFFYPIGNTPATCFTRNLAREERGDILLLGCGDVRNILFTLHSERNNSRRLDITCCDIEDAVIARNMLLFSVIIADTDGKHQQMTWDIYYHFYLDQVSLQFLNNQARELLSLSTSMEAWHKTLYGRILRFCDLATFTRVRALWKAYSMQDLNEKSRAAFDCLLEASIKRANETREYFIGSKHAHVTTGIRSAAPAGLAYAQDAHKSYQHYWKHGSTNHDPETLSETNLPNPLFALNTIGAPTLHYGTDPLLGFHLATAFTPVECTLPASVDPTRTPVLRVVEAARLQFREWCDAFRSSFRSDLSIRFFTGDAIAFAHALHQLKLSKSKVSRNSYQNSHSLNPIELDGKEYAATHGAPYTFNVIDTSNLIDHVGGLNLLSATSPLLRSNVSSTLYTESLVKREKDHRAYIDTLLCGDFATISLLLDLFPIEYWTNASSTSTADDVMFDIALRLTGSDESGQMHVKLTWKRSGLLPRGNWGAIERKLRFDESDLAHVLHRVYRNMFQHEDLLSLFKGLDNLKLKRNSTVHYHRGSFVFFLRVVKN</sequence>
<dbReference type="InterPro" id="IPR027974">
    <property type="entry name" value="DUF4470"/>
</dbReference>
<evidence type="ECO:0000313" key="2">
    <source>
        <dbReference type="EMBL" id="KAF1912843.1"/>
    </source>
</evidence>
<dbReference type="AlphaFoldDB" id="A0A6A5QBW7"/>
<dbReference type="Pfam" id="PF14737">
    <property type="entry name" value="DUF4470"/>
    <property type="match status" value="1"/>
</dbReference>
<evidence type="ECO:0000259" key="1">
    <source>
        <dbReference type="Pfam" id="PF14737"/>
    </source>
</evidence>
<gene>
    <name evidence="2" type="ORF">BDU57DRAFT_531995</name>
</gene>